<protein>
    <submittedName>
        <fullName evidence="2">Antigen 5 family member</fullName>
    </submittedName>
</protein>
<organism evidence="2">
    <name type="scientific">Rhipicephalus appendiculatus</name>
    <name type="common">Brown ear tick</name>
    <dbReference type="NCBI Taxonomy" id="34631"/>
    <lineage>
        <taxon>Eukaryota</taxon>
        <taxon>Metazoa</taxon>
        <taxon>Ecdysozoa</taxon>
        <taxon>Arthropoda</taxon>
        <taxon>Chelicerata</taxon>
        <taxon>Arachnida</taxon>
        <taxon>Acari</taxon>
        <taxon>Parasitiformes</taxon>
        <taxon>Ixodida</taxon>
        <taxon>Ixodoidea</taxon>
        <taxon>Ixodidae</taxon>
        <taxon>Rhipicephalinae</taxon>
        <taxon>Rhipicephalus</taxon>
        <taxon>Rhipicephalus</taxon>
    </lineage>
</organism>
<feature type="domain" description="SCP" evidence="1">
    <location>
        <begin position="77"/>
        <end position="244"/>
    </location>
</feature>
<dbReference type="CDD" id="cd05380">
    <property type="entry name" value="CAP_euk"/>
    <property type="match status" value="1"/>
</dbReference>
<dbReference type="SUPFAM" id="SSF55797">
    <property type="entry name" value="PR-1-like"/>
    <property type="match status" value="1"/>
</dbReference>
<dbReference type="PRINTS" id="PR00838">
    <property type="entry name" value="V5ALLERGEN"/>
</dbReference>
<sequence>MPSVSVTDPVHNCEVSPLMRRPRSRMLTDVSKLQLAFAVVAAFVTGNHLWGADEEQPVAPPPVIPNCHVISTGLNADEKAALLREHNEIRSMVAKGLLTRLDPAANMLALRWDDDLAELAQAQAKQCSFSPEEEEEEKTSVRAVKPLSVGQNMGWEASSDPFSDHLELPHLNAWMDQHSDVEDDVISSYRNSERGIEQFTQMIWAKTQYVGCGVATYTRTDNVGHFPYQRTLVCNYSPKGNVLGQSVYKEGDTCSGCAAGTTCDKATGLCVVDETKYEHQGRKVWKLGEREVNWRALGLAVALVLWFCF</sequence>
<proteinExistence type="predicted"/>
<accession>A0A131YH79</accession>
<dbReference type="EMBL" id="GEDV01009958">
    <property type="protein sequence ID" value="JAP78599.1"/>
    <property type="molecule type" value="Transcribed_RNA"/>
</dbReference>
<dbReference type="InterPro" id="IPR002413">
    <property type="entry name" value="V5_allergen-like"/>
</dbReference>
<dbReference type="PRINTS" id="PR00837">
    <property type="entry name" value="V5TPXLIKE"/>
</dbReference>
<evidence type="ECO:0000313" key="2">
    <source>
        <dbReference type="EMBL" id="JAP78599.1"/>
    </source>
</evidence>
<reference evidence="2" key="1">
    <citation type="journal article" date="2016" name="Ticks Tick Borne Dis.">
        <title>De novo assembly and annotation of the salivary gland transcriptome of Rhipicephalus appendiculatus male and female ticks during blood feeding.</title>
        <authorList>
            <person name="de Castro M.H."/>
            <person name="de Klerk D."/>
            <person name="Pienaar R."/>
            <person name="Latif A.A."/>
            <person name="Rees D.J."/>
            <person name="Mans B.J."/>
        </authorList>
    </citation>
    <scope>NUCLEOTIDE SEQUENCE</scope>
    <source>
        <tissue evidence="2">Salivary glands</tissue>
    </source>
</reference>
<dbReference type="InterPro" id="IPR014044">
    <property type="entry name" value="CAP_dom"/>
</dbReference>
<dbReference type="SMART" id="SM00198">
    <property type="entry name" value="SCP"/>
    <property type="match status" value="1"/>
</dbReference>
<dbReference type="InterPro" id="IPR001283">
    <property type="entry name" value="CRISP-related"/>
</dbReference>
<dbReference type="InterPro" id="IPR035940">
    <property type="entry name" value="CAP_sf"/>
</dbReference>
<dbReference type="Gene3D" id="3.40.33.10">
    <property type="entry name" value="CAP"/>
    <property type="match status" value="1"/>
</dbReference>
<evidence type="ECO:0000259" key="1">
    <source>
        <dbReference type="SMART" id="SM00198"/>
    </source>
</evidence>
<dbReference type="Pfam" id="PF00188">
    <property type="entry name" value="CAP"/>
    <property type="match status" value="1"/>
</dbReference>
<name>A0A131YH79_RHIAP</name>
<dbReference type="AlphaFoldDB" id="A0A131YH79"/>
<dbReference type="PANTHER" id="PTHR10334">
    <property type="entry name" value="CYSTEINE-RICH SECRETORY PROTEIN-RELATED"/>
    <property type="match status" value="1"/>
</dbReference>